<dbReference type="EMBL" id="JAGQDD010000045">
    <property type="protein sequence ID" value="MBQ0933673.1"/>
    <property type="molecule type" value="Genomic_DNA"/>
</dbReference>
<comment type="caution">
    <text evidence="1">The sequence shown here is derived from an EMBL/GenBank/DDBJ whole genome shotgun (WGS) entry which is preliminary data.</text>
</comment>
<proteinExistence type="predicted"/>
<protein>
    <submittedName>
        <fullName evidence="1">Uncharacterized protein</fullName>
    </submittedName>
</protein>
<accession>A0A940YDL3</accession>
<reference evidence="1 2" key="1">
    <citation type="submission" date="2021-04" db="EMBL/GenBank/DDBJ databases">
        <title>The genome sequence of Ideonella sp. 3Y2.</title>
        <authorList>
            <person name="Liu Y."/>
        </authorList>
    </citation>
    <scope>NUCLEOTIDE SEQUENCE [LARGE SCALE GENOMIC DNA]</scope>
    <source>
        <strain evidence="1 2">3Y2</strain>
    </source>
</reference>
<dbReference type="Proteomes" id="UP000676246">
    <property type="component" value="Unassembled WGS sequence"/>
</dbReference>
<gene>
    <name evidence="1" type="ORF">KAK03_24665</name>
</gene>
<name>A0A940YDL3_9BURK</name>
<evidence type="ECO:0000313" key="2">
    <source>
        <dbReference type="Proteomes" id="UP000676246"/>
    </source>
</evidence>
<dbReference type="AlphaFoldDB" id="A0A940YDL3"/>
<sequence>MTHHTGTAGTSEDGTYFTQVTGAFLVDQSNVELTWTLRKTPDGTLTTLSIAASDAAGDSRAWQTAAYEFATSVLAATLADKRVKFFRRSLFFYLGPQLDGEYWLPGFRFAPAFPEDDQPHLINAERVVSIDQEILAIDDMQAYALAEESSRRHAARLSLLLNVGLYRAEHSMRWVLPTTQGVPATESIRYHLAFSRPEAALTAMPEKGARCPLGAYTGSLAARYRVAGELQSLPREARKILRGVDRAAPGVADAFDRGARLYQVASVCGQQFPSVGLAYRVAAVEAMSAADPSCKGFSEFMRKYVTSLKDIDSLLDYLYGQARSGHFHAGSFPGGEFSRVNYFDPLMDMEKVERDSIHRTCYELTREAIVNWMQSVVPPEVDSA</sequence>
<dbReference type="RefSeq" id="WP_210857338.1">
    <property type="nucleotide sequence ID" value="NZ_JAGQDD010000045.1"/>
</dbReference>
<keyword evidence="2" id="KW-1185">Reference proteome</keyword>
<evidence type="ECO:0000313" key="1">
    <source>
        <dbReference type="EMBL" id="MBQ0933673.1"/>
    </source>
</evidence>
<organism evidence="1 2">
    <name type="scientific">Ideonella alba</name>
    <dbReference type="NCBI Taxonomy" id="2824118"/>
    <lineage>
        <taxon>Bacteria</taxon>
        <taxon>Pseudomonadati</taxon>
        <taxon>Pseudomonadota</taxon>
        <taxon>Betaproteobacteria</taxon>
        <taxon>Burkholderiales</taxon>
        <taxon>Sphaerotilaceae</taxon>
        <taxon>Ideonella</taxon>
    </lineage>
</organism>